<evidence type="ECO:0008006" key="3">
    <source>
        <dbReference type="Google" id="ProtNLM"/>
    </source>
</evidence>
<proteinExistence type="predicted"/>
<dbReference type="Gene3D" id="3.40.50.300">
    <property type="entry name" value="P-loop containing nucleotide triphosphate hydrolases"/>
    <property type="match status" value="1"/>
</dbReference>
<dbReference type="AlphaFoldDB" id="A0A7U3ZPC3"/>
<dbReference type="SUPFAM" id="SSF53795">
    <property type="entry name" value="PEP carboxykinase-like"/>
    <property type="match status" value="1"/>
</dbReference>
<organism evidence="1 2">
    <name type="scientific">Runella slithyformis (strain ATCC 29530 / DSM 19594 / LMG 11500 / NCIMB 11436 / LSU 4)</name>
    <dbReference type="NCBI Taxonomy" id="761193"/>
    <lineage>
        <taxon>Bacteria</taxon>
        <taxon>Pseudomonadati</taxon>
        <taxon>Bacteroidota</taxon>
        <taxon>Cytophagia</taxon>
        <taxon>Cytophagales</taxon>
        <taxon>Spirosomataceae</taxon>
        <taxon>Runella</taxon>
    </lineage>
</organism>
<evidence type="ECO:0000313" key="2">
    <source>
        <dbReference type="Proteomes" id="UP000000493"/>
    </source>
</evidence>
<dbReference type="RefSeq" id="WP_013930202.1">
    <property type="nucleotide sequence ID" value="NC_015703.1"/>
</dbReference>
<protein>
    <recommendedName>
        <fullName evidence="3">HPr kinase/phosphorylase C-terminal domain-containing protein</fullName>
    </recommendedName>
</protein>
<dbReference type="EMBL" id="CP002859">
    <property type="protein sequence ID" value="AEI50912.1"/>
    <property type="molecule type" value="Genomic_DNA"/>
</dbReference>
<evidence type="ECO:0000313" key="1">
    <source>
        <dbReference type="EMBL" id="AEI50912.1"/>
    </source>
</evidence>
<dbReference type="InterPro" id="IPR027417">
    <property type="entry name" value="P-loop_NTPase"/>
</dbReference>
<sequence>MYTYECVGGDLQSPLFFPELFQKAPETHSLPLTLSYDYREHELSPSVIESYWIDTETFFFRWTHEVACTVCCDNIRVHTEITTEFQRMILLKYGVGIALFLRGFYMLHGSAVRINQKTFVFVGESGAGKSTTAIAFVRAGGELVADDLLVFEHLGPKNVAICSFIKQSKLWEDSANEFQFSEKNKLYSNVLKGDKYGFIWGGRELKNCRVDYIYCLYPPSLGEKPTILTGGDAFVELVKHFPLVKECLAESRMLTHFWQTKQLLQHVKLLKFPRPDSYQALKTWVEHVSRPEVPVY</sequence>
<name>A0A7U3ZPC3_RUNSL</name>
<reference evidence="2" key="1">
    <citation type="submission" date="2011-06" db="EMBL/GenBank/DDBJ databases">
        <title>The complete genome of chromosome of Runella slithyformis DSM 19594.</title>
        <authorList>
            <consortium name="US DOE Joint Genome Institute (JGI-PGF)"/>
            <person name="Lucas S."/>
            <person name="Han J."/>
            <person name="Lapidus A."/>
            <person name="Bruce D."/>
            <person name="Goodwin L."/>
            <person name="Pitluck S."/>
            <person name="Peters L."/>
            <person name="Kyrpides N."/>
            <person name="Mavromatis K."/>
            <person name="Ivanova N."/>
            <person name="Ovchinnikova G."/>
            <person name="Zhang X."/>
            <person name="Misra M."/>
            <person name="Detter J.C."/>
            <person name="Tapia R."/>
            <person name="Han C."/>
            <person name="Land M."/>
            <person name="Hauser L."/>
            <person name="Markowitz V."/>
            <person name="Cheng J.-F."/>
            <person name="Hugenholtz P."/>
            <person name="Woyke T."/>
            <person name="Wu D."/>
            <person name="Tindall B."/>
            <person name="Faehrich R."/>
            <person name="Brambilla E."/>
            <person name="Klenk H.-P."/>
            <person name="Eisen J.A."/>
        </authorList>
    </citation>
    <scope>NUCLEOTIDE SEQUENCE [LARGE SCALE GENOMIC DNA]</scope>
    <source>
        <strain evidence="2">ATCC 29530 / DSM 19594 / LMG 11500 / NCIMB 11436 / LSU 4</strain>
    </source>
</reference>
<dbReference type="KEGG" id="rsi:Runsl_4592"/>
<reference evidence="1 2" key="2">
    <citation type="journal article" date="2012" name="Stand. Genomic Sci.">
        <title>Complete genome sequence of the aquatic bacterium Runella slithyformis type strain (LSU 4(T)).</title>
        <authorList>
            <person name="Copeland A."/>
            <person name="Zhang X."/>
            <person name="Misra M."/>
            <person name="Lapidus A."/>
            <person name="Nolan M."/>
            <person name="Lucas S."/>
            <person name="Deshpande S."/>
            <person name="Cheng J.F."/>
            <person name="Tapia R."/>
            <person name="Goodwin L.A."/>
            <person name="Pitluck S."/>
            <person name="Liolios K."/>
            <person name="Pagani I."/>
            <person name="Ivanova N."/>
            <person name="Mikhailova N."/>
            <person name="Pati A."/>
            <person name="Chen A."/>
            <person name="Palaniappan K."/>
            <person name="Land M."/>
            <person name="Hauser L."/>
            <person name="Pan C."/>
            <person name="Jeffries C.D."/>
            <person name="Detter J.C."/>
            <person name="Brambilla E.M."/>
            <person name="Rohde M."/>
            <person name="Djao O.D."/>
            <person name="Goker M."/>
            <person name="Sikorski J."/>
            <person name="Tindall B.J."/>
            <person name="Woyke T."/>
            <person name="Bristow J."/>
            <person name="Eisen J.A."/>
            <person name="Markowitz V."/>
            <person name="Hugenholtz P."/>
            <person name="Kyrpides N.C."/>
            <person name="Klenk H.P."/>
            <person name="Mavromatis K."/>
        </authorList>
    </citation>
    <scope>NUCLEOTIDE SEQUENCE [LARGE SCALE GENOMIC DNA]</scope>
    <source>
        <strain evidence="2">ATCC 29530 / DSM 19594 / LMG 11500 / NCIMB 11436 / LSU 4</strain>
    </source>
</reference>
<gene>
    <name evidence="1" type="ordered locus">Runsl_4592</name>
</gene>
<dbReference type="Proteomes" id="UP000000493">
    <property type="component" value="Chromosome"/>
</dbReference>
<accession>A0A7U3ZPC3</accession>
<keyword evidence="2" id="KW-1185">Reference proteome</keyword>